<protein>
    <submittedName>
        <fullName evidence="2">Uncharacterized protein</fullName>
    </submittedName>
</protein>
<feature type="compositionally biased region" description="Pro residues" evidence="1">
    <location>
        <begin position="87"/>
        <end position="100"/>
    </location>
</feature>
<feature type="region of interest" description="Disordered" evidence="1">
    <location>
        <begin position="744"/>
        <end position="783"/>
    </location>
</feature>
<feature type="compositionally biased region" description="Basic and acidic residues" evidence="1">
    <location>
        <begin position="443"/>
        <end position="458"/>
    </location>
</feature>
<dbReference type="Proteomes" id="UP000092583">
    <property type="component" value="Unassembled WGS sequence"/>
</dbReference>
<feature type="compositionally biased region" description="Low complexity" evidence="1">
    <location>
        <begin position="988"/>
        <end position="1006"/>
    </location>
</feature>
<feature type="compositionally biased region" description="Low complexity" evidence="1">
    <location>
        <begin position="514"/>
        <end position="525"/>
    </location>
</feature>
<feature type="region of interest" description="Disordered" evidence="1">
    <location>
        <begin position="267"/>
        <end position="537"/>
    </location>
</feature>
<feature type="compositionally biased region" description="Polar residues" evidence="1">
    <location>
        <begin position="57"/>
        <end position="78"/>
    </location>
</feature>
<feature type="compositionally biased region" description="Low complexity" evidence="1">
    <location>
        <begin position="912"/>
        <end position="922"/>
    </location>
</feature>
<dbReference type="AlphaFoldDB" id="A0A1B9IW29"/>
<evidence type="ECO:0000256" key="1">
    <source>
        <dbReference type="SAM" id="MobiDB-lite"/>
    </source>
</evidence>
<feature type="compositionally biased region" description="Basic residues" evidence="1">
    <location>
        <begin position="1097"/>
        <end position="1109"/>
    </location>
</feature>
<feature type="compositionally biased region" description="Basic and acidic residues" evidence="1">
    <location>
        <begin position="322"/>
        <end position="331"/>
    </location>
</feature>
<evidence type="ECO:0000313" key="3">
    <source>
        <dbReference type="Proteomes" id="UP000092583"/>
    </source>
</evidence>
<feature type="compositionally biased region" description="Polar residues" evidence="1">
    <location>
        <begin position="216"/>
        <end position="241"/>
    </location>
</feature>
<feature type="compositionally biased region" description="Polar residues" evidence="1">
    <location>
        <begin position="579"/>
        <end position="590"/>
    </location>
</feature>
<organism evidence="2 3">
    <name type="scientific">Kwoniella mangroviensis CBS 10435</name>
    <dbReference type="NCBI Taxonomy" id="1331196"/>
    <lineage>
        <taxon>Eukaryota</taxon>
        <taxon>Fungi</taxon>
        <taxon>Dikarya</taxon>
        <taxon>Basidiomycota</taxon>
        <taxon>Agaricomycotina</taxon>
        <taxon>Tremellomycetes</taxon>
        <taxon>Tremellales</taxon>
        <taxon>Cryptococcaceae</taxon>
        <taxon>Kwoniella</taxon>
    </lineage>
</organism>
<feature type="compositionally biased region" description="Polar residues" evidence="1">
    <location>
        <begin position="744"/>
        <end position="754"/>
    </location>
</feature>
<feature type="region of interest" description="Disordered" evidence="1">
    <location>
        <begin position="553"/>
        <end position="622"/>
    </location>
</feature>
<feature type="region of interest" description="Disordered" evidence="1">
    <location>
        <begin position="951"/>
        <end position="1109"/>
    </location>
</feature>
<sequence>MVALSNLPIRALSPITELTTPTSLRTLRLPLDEGDYQSERNPLSHHDPDEEEDDASVYSQLSAETVRNHSQPRQLSTPTRRRTLSLPPQPAPGGLPPPPRAQVSTKPKLIRRVTPPPASPLLKGSDNENAARRVVIESNMAGVGAGGSLSQEGRARPIGVIDGGSPKRNSSNTHSHLDLHNVPLLDSPSTSQQPPTPPRSRPNSLKKRPKSYHGSGPNSIRSRPNSFHGSPSKGNSTTSLVTPALGLDTTTTPMHVQAEVLVVNPLESGHTSKQSARPTLVTHQSESSLPSRAKSARSTTPTKRSPRRRRVSSIFSSIFGASEDKDKEHVARKLSRHSRKTSGSGISSSGPSPSLSSLFLSDSPVQEDPIGPIQSAIRTSGTFGIRDDGSELSASAPGHIGSPPRHTFDRTGSGNGSITTQSEGVKRILYVENVVSTPETEEGEHAIGTKSAESREASGDSGQGSHSTASDHRTPPYSKVTPIAMVGLLPPNGPHHLHPGSQLSPELSPHDPSLGRSLSLSLNGSAPSRSNSTSSDCHRANILLNQGRLVHTPTSTDVQHSSSSHLPLSGIPGNMVDESIQTSPQSSPAKSTRSRPLPRPPSTTTSPIATPRPTFIPPLPPSTAPATELPLLIASHLLSTHAAALLRHSSSMKEVSETMHKMARESLDWGGVLMGIAQRNESVDGLPRISENQPQHAGGHEGIALPKPAAAFDQPDIPRSGTYMDYGVTPIAPIPTQDPIQQAYNALNGDTPTPSSVPPRTHINSTQPPKPEVRRRKGESLPSDLLKEAQRLGDEGWTNLHKAEEAWSEAMRGLADIIRSQAAEQSNQVEGNGESAAYGAGIASTVPTAGDYSPSLSSDHVNSRYTMPTPLSPVSTALSYPLGSPTTAHRQTSMSFLPDDGDMRSPIPLTPSASSHSHSHLSFPNGIPQLQGHPFQNALNSVTPVLSPMMETDRDHSQSTLKIKIRPHSTQLIPTEPRDYTSEHLGFASSIPSPIPGSAPLSSSAGTDDGRKKMTPSRSTMNSSSNSPHSHGHGQNHASGGGSTIKGTGTGTGGRKLAKKQPPPPPSSSSKTLGTVGGSGSASAAGSFMASENGSMKRNKHWWNRRKDE</sequence>
<proteinExistence type="predicted"/>
<feature type="compositionally biased region" description="Gly residues" evidence="1">
    <location>
        <begin position="1039"/>
        <end position="1054"/>
    </location>
</feature>
<feature type="compositionally biased region" description="Low complexity" evidence="1">
    <location>
        <begin position="1016"/>
        <end position="1029"/>
    </location>
</feature>
<reference evidence="3" key="2">
    <citation type="submission" date="2013-12" db="EMBL/GenBank/DDBJ databases">
        <title>Evolution of pathogenesis and genome organization in the Tremellales.</title>
        <authorList>
            <person name="Cuomo C."/>
            <person name="Litvintseva A."/>
            <person name="Heitman J."/>
            <person name="Chen Y."/>
            <person name="Sun S."/>
            <person name="Springer D."/>
            <person name="Dromer F."/>
            <person name="Young S."/>
            <person name="Zeng Q."/>
            <person name="Chapman S."/>
            <person name="Gujja S."/>
            <person name="Saif S."/>
            <person name="Birren B."/>
        </authorList>
    </citation>
    <scope>NUCLEOTIDE SEQUENCE [LARGE SCALE GENOMIC DNA]</scope>
    <source>
        <strain evidence="3">CBS 10435</strain>
    </source>
</reference>
<reference evidence="2 3" key="1">
    <citation type="submission" date="2013-07" db="EMBL/GenBank/DDBJ databases">
        <title>The Genome Sequence of Kwoniella mangroviensis CBS10435.</title>
        <authorList>
            <consortium name="The Broad Institute Genome Sequencing Platform"/>
            <person name="Cuomo C."/>
            <person name="Litvintseva A."/>
            <person name="Chen Y."/>
            <person name="Heitman J."/>
            <person name="Sun S."/>
            <person name="Springer D."/>
            <person name="Dromer F."/>
            <person name="Young S.K."/>
            <person name="Zeng Q."/>
            <person name="Gargeya S."/>
            <person name="Fitzgerald M."/>
            <person name="Abouelleil A."/>
            <person name="Alvarado L."/>
            <person name="Berlin A.M."/>
            <person name="Chapman S.B."/>
            <person name="Dewar J."/>
            <person name="Goldberg J."/>
            <person name="Griggs A."/>
            <person name="Gujja S."/>
            <person name="Hansen M."/>
            <person name="Howarth C."/>
            <person name="Imamovic A."/>
            <person name="Larimer J."/>
            <person name="McCowan C."/>
            <person name="Murphy C."/>
            <person name="Pearson M."/>
            <person name="Priest M."/>
            <person name="Roberts A."/>
            <person name="Saif S."/>
            <person name="Shea T."/>
            <person name="Sykes S."/>
            <person name="Wortman J."/>
            <person name="Nusbaum C."/>
            <person name="Birren B."/>
        </authorList>
    </citation>
    <scope>NUCLEOTIDE SEQUENCE [LARGE SCALE GENOMIC DNA]</scope>
    <source>
        <strain evidence="2 3">CBS 10435</strain>
    </source>
</reference>
<feature type="compositionally biased region" description="Polar residues" evidence="1">
    <location>
        <begin position="526"/>
        <end position="535"/>
    </location>
</feature>
<dbReference type="EMBL" id="KI669460">
    <property type="protein sequence ID" value="OCF59726.1"/>
    <property type="molecule type" value="Genomic_DNA"/>
</dbReference>
<feature type="compositionally biased region" description="Polar residues" evidence="1">
    <location>
        <begin position="410"/>
        <end position="423"/>
    </location>
</feature>
<feature type="region of interest" description="Disordered" evidence="1">
    <location>
        <begin position="908"/>
        <end position="935"/>
    </location>
</feature>
<feature type="compositionally biased region" description="Low complexity" evidence="1">
    <location>
        <begin position="342"/>
        <end position="364"/>
    </location>
</feature>
<gene>
    <name evidence="2" type="ORF">L486_02398</name>
</gene>
<evidence type="ECO:0000313" key="2">
    <source>
        <dbReference type="EMBL" id="OCF59726.1"/>
    </source>
</evidence>
<feature type="compositionally biased region" description="Low complexity" evidence="1">
    <location>
        <begin position="602"/>
        <end position="613"/>
    </location>
</feature>
<feature type="compositionally biased region" description="Polar residues" evidence="1">
    <location>
        <begin position="553"/>
        <end position="566"/>
    </location>
</feature>
<name>A0A1B9IW29_9TREE</name>
<accession>A0A1B9IW29</accession>
<dbReference type="OrthoDB" id="2565091at2759"/>
<keyword evidence="3" id="KW-1185">Reference proteome</keyword>
<feature type="compositionally biased region" description="Basic and acidic residues" evidence="1">
    <location>
        <begin position="125"/>
        <end position="135"/>
    </location>
</feature>
<feature type="compositionally biased region" description="Polar residues" evidence="1">
    <location>
        <begin position="269"/>
        <end position="290"/>
    </location>
</feature>
<feature type="region of interest" description="Disordered" evidence="1">
    <location>
        <begin position="26"/>
        <end position="246"/>
    </location>
</feature>